<proteinExistence type="predicted"/>
<organism evidence="1 2">
    <name type="scientific">Calocera cornea HHB12733</name>
    <dbReference type="NCBI Taxonomy" id="1353952"/>
    <lineage>
        <taxon>Eukaryota</taxon>
        <taxon>Fungi</taxon>
        <taxon>Dikarya</taxon>
        <taxon>Basidiomycota</taxon>
        <taxon>Agaricomycotina</taxon>
        <taxon>Dacrymycetes</taxon>
        <taxon>Dacrymycetales</taxon>
        <taxon>Dacrymycetaceae</taxon>
        <taxon>Calocera</taxon>
    </lineage>
</organism>
<dbReference type="EMBL" id="KV424192">
    <property type="protein sequence ID" value="KZT50307.1"/>
    <property type="molecule type" value="Genomic_DNA"/>
</dbReference>
<sequence length="242" mass="27580">MTFENSNRLLECLVSVTKVSTFPAASDIHQDFRVAMPLIVNRLKTPHRHDFMIPYPTMCAWTVLHWCLEAGSFSAHENQVEHLDQARSTPTDGMAAIVEDVSCDAVDLIKGGALQRLSPLLLLYMRPFCPASITIPWEAFRTARLQRDSLSDLISSTDWKYWMWVMGVRGIPYIMGLQHAVDALKWRSRLEEVVSFLLQEIPWDVEASGILEEYYKATGIRVQAIPSNVEEKEADRRAEETP</sequence>
<gene>
    <name evidence="1" type="ORF">CALCODRAFT_504870</name>
</gene>
<dbReference type="OrthoDB" id="10663669at2759"/>
<dbReference type="Proteomes" id="UP000076842">
    <property type="component" value="Unassembled WGS sequence"/>
</dbReference>
<dbReference type="InParanoid" id="A0A165C6A9"/>
<evidence type="ECO:0000313" key="1">
    <source>
        <dbReference type="EMBL" id="KZT50307.1"/>
    </source>
</evidence>
<protein>
    <submittedName>
        <fullName evidence="1">Uncharacterized protein</fullName>
    </submittedName>
</protein>
<keyword evidence="2" id="KW-1185">Reference proteome</keyword>
<evidence type="ECO:0000313" key="2">
    <source>
        <dbReference type="Proteomes" id="UP000076842"/>
    </source>
</evidence>
<dbReference type="AlphaFoldDB" id="A0A165C6A9"/>
<name>A0A165C6A9_9BASI</name>
<accession>A0A165C6A9</accession>
<reference evidence="1 2" key="1">
    <citation type="journal article" date="2016" name="Mol. Biol. Evol.">
        <title>Comparative Genomics of Early-Diverging Mushroom-Forming Fungi Provides Insights into the Origins of Lignocellulose Decay Capabilities.</title>
        <authorList>
            <person name="Nagy L.G."/>
            <person name="Riley R."/>
            <person name="Tritt A."/>
            <person name="Adam C."/>
            <person name="Daum C."/>
            <person name="Floudas D."/>
            <person name="Sun H."/>
            <person name="Yadav J.S."/>
            <person name="Pangilinan J."/>
            <person name="Larsson K.H."/>
            <person name="Matsuura K."/>
            <person name="Barry K."/>
            <person name="Labutti K."/>
            <person name="Kuo R."/>
            <person name="Ohm R.A."/>
            <person name="Bhattacharya S.S."/>
            <person name="Shirouzu T."/>
            <person name="Yoshinaga Y."/>
            <person name="Martin F.M."/>
            <person name="Grigoriev I.V."/>
            <person name="Hibbett D.S."/>
        </authorList>
    </citation>
    <scope>NUCLEOTIDE SEQUENCE [LARGE SCALE GENOMIC DNA]</scope>
    <source>
        <strain evidence="1 2">HHB12733</strain>
    </source>
</reference>